<reference evidence="1" key="1">
    <citation type="submission" date="2019-07" db="EMBL/GenBank/DDBJ databases">
        <authorList>
            <person name="Dittberner H."/>
        </authorList>
    </citation>
    <scope>NUCLEOTIDE SEQUENCE [LARGE SCALE GENOMIC DNA]</scope>
</reference>
<keyword evidence="2" id="KW-1185">Reference proteome</keyword>
<dbReference type="EMBL" id="CABITT030000004">
    <property type="protein sequence ID" value="VVB01404.1"/>
    <property type="molecule type" value="Genomic_DNA"/>
</dbReference>
<evidence type="ECO:0000313" key="2">
    <source>
        <dbReference type="Proteomes" id="UP000489600"/>
    </source>
</evidence>
<organism evidence="1 2">
    <name type="scientific">Arabis nemorensis</name>
    <dbReference type="NCBI Taxonomy" id="586526"/>
    <lineage>
        <taxon>Eukaryota</taxon>
        <taxon>Viridiplantae</taxon>
        <taxon>Streptophyta</taxon>
        <taxon>Embryophyta</taxon>
        <taxon>Tracheophyta</taxon>
        <taxon>Spermatophyta</taxon>
        <taxon>Magnoliopsida</taxon>
        <taxon>eudicotyledons</taxon>
        <taxon>Gunneridae</taxon>
        <taxon>Pentapetalae</taxon>
        <taxon>rosids</taxon>
        <taxon>malvids</taxon>
        <taxon>Brassicales</taxon>
        <taxon>Brassicaceae</taxon>
        <taxon>Arabideae</taxon>
        <taxon>Arabis</taxon>
    </lineage>
</organism>
<evidence type="ECO:0000313" key="1">
    <source>
        <dbReference type="EMBL" id="VVB01404.1"/>
    </source>
</evidence>
<accession>A0A565BJA0</accession>
<comment type="caution">
    <text evidence="1">The sequence shown here is derived from an EMBL/GenBank/DDBJ whole genome shotgun (WGS) entry which is preliminary data.</text>
</comment>
<dbReference type="AlphaFoldDB" id="A0A565BJA0"/>
<name>A0A565BJA0_9BRAS</name>
<proteinExistence type="predicted"/>
<sequence length="66" mass="7717">MKRMCMGGIRTYKAITQCPLKCSSSDDWGLIWDDDNDEEILLEVVMYQLKLKKKKHKISSQPLREA</sequence>
<protein>
    <submittedName>
        <fullName evidence="1">Uncharacterized protein</fullName>
    </submittedName>
</protein>
<dbReference type="Proteomes" id="UP000489600">
    <property type="component" value="Unassembled WGS sequence"/>
</dbReference>
<gene>
    <name evidence="1" type="ORF">ANE_LOCUS11848</name>
</gene>